<sequence length="602" mass="70235">MWIKTFNLLADQEAEIYKLKNCPVVIDGSNYFYNVYKDSGLPFAFGCECEKLADYIRDRLAMFESANVTCYFLFKGGINDIEANMKKKSVKPKARDYDPTQKDVIFDPLFTQDVCMQVLKEMGIKYTICKMEVKKQCIALARELNCPIISYDIEYCFSNVPYIMSNTLLVDESNSEIKCRLFRLNNFLDKYSLTKEKLVYFILLRDENMFPEGTFHRLFKYSNIRLSHFQRNICLLKWLSTHPTRDSILKTVFKFIDNNDRKVLLEKEDIARSFIDPQVDGGVQVKYLINDNYKKEPEDDCFEYDIASGRVPRHYINLYTANFIKYVSTIQDPDSRNAFLTSLDIVKFVHSMISKKQKNEFTVYDSDANSYIAKVDPYKYDEIDWTPDFKLTDKQITRFFTNISFDPFLEHMPDDAKLLFIALTYCAVKNDNFTDNEVFSVLLSYIILKDTSDICTEDSTDVSPEGNPVEKLNLITSSLMATTVLSNYFELTDEKLIEVFDSKILHPLVEFQFCLQHLNYLNTFCGEPYKPTIYSKTYNGTFVYNILYDIKKQHENKYMDFVESNLKCAPGVIAFVSGIMESLNKIKDEIARDTLKSVFFLD</sequence>
<evidence type="ECO:0000313" key="2">
    <source>
        <dbReference type="Proteomes" id="UP000824533"/>
    </source>
</evidence>
<comment type="caution">
    <text evidence="1">The sequence shown here is derived from an EMBL/GenBank/DDBJ whole genome shotgun (WGS) entry which is preliminary data.</text>
</comment>
<proteinExistence type="predicted"/>
<gene>
    <name evidence="1" type="ORF">K1T71_000647</name>
</gene>
<reference evidence="1 2" key="1">
    <citation type="journal article" date="2021" name="Front. Genet.">
        <title>Chromosome-Level Genome Assembly Reveals Significant Gene Expansion in the Toll and IMD Signaling Pathways of Dendrolimus kikuchii.</title>
        <authorList>
            <person name="Zhou J."/>
            <person name="Wu P."/>
            <person name="Xiong Z."/>
            <person name="Liu N."/>
            <person name="Zhao N."/>
            <person name="Ji M."/>
            <person name="Qiu Y."/>
            <person name="Yang B."/>
        </authorList>
    </citation>
    <scope>NUCLEOTIDE SEQUENCE [LARGE SCALE GENOMIC DNA]</scope>
    <source>
        <strain evidence="1">Ann1</strain>
    </source>
</reference>
<organism evidence="1 2">
    <name type="scientific">Dendrolimus kikuchii</name>
    <dbReference type="NCBI Taxonomy" id="765133"/>
    <lineage>
        <taxon>Eukaryota</taxon>
        <taxon>Metazoa</taxon>
        <taxon>Ecdysozoa</taxon>
        <taxon>Arthropoda</taxon>
        <taxon>Hexapoda</taxon>
        <taxon>Insecta</taxon>
        <taxon>Pterygota</taxon>
        <taxon>Neoptera</taxon>
        <taxon>Endopterygota</taxon>
        <taxon>Lepidoptera</taxon>
        <taxon>Glossata</taxon>
        <taxon>Ditrysia</taxon>
        <taxon>Bombycoidea</taxon>
        <taxon>Lasiocampidae</taxon>
        <taxon>Dendrolimus</taxon>
    </lineage>
</organism>
<protein>
    <submittedName>
        <fullName evidence="1">Uncharacterized protein</fullName>
    </submittedName>
</protein>
<keyword evidence="2" id="KW-1185">Reference proteome</keyword>
<evidence type="ECO:0000313" key="1">
    <source>
        <dbReference type="EMBL" id="KAJ0184224.1"/>
    </source>
</evidence>
<dbReference type="EMBL" id="CM034387">
    <property type="protein sequence ID" value="KAJ0184224.1"/>
    <property type="molecule type" value="Genomic_DNA"/>
</dbReference>
<accession>A0ACC1DKG6</accession>
<name>A0ACC1DKG6_9NEOP</name>
<dbReference type="Proteomes" id="UP000824533">
    <property type="component" value="Linkage Group LG01"/>
</dbReference>